<name>A0AAD7TWB9_9APHY</name>
<proteinExistence type="predicted"/>
<feature type="compositionally biased region" description="Polar residues" evidence="1">
    <location>
        <begin position="363"/>
        <end position="374"/>
    </location>
</feature>
<organism evidence="2 3">
    <name type="scientific">Trametes cubensis</name>
    <dbReference type="NCBI Taxonomy" id="1111947"/>
    <lineage>
        <taxon>Eukaryota</taxon>
        <taxon>Fungi</taxon>
        <taxon>Dikarya</taxon>
        <taxon>Basidiomycota</taxon>
        <taxon>Agaricomycotina</taxon>
        <taxon>Agaricomycetes</taxon>
        <taxon>Polyporales</taxon>
        <taxon>Polyporaceae</taxon>
        <taxon>Trametes</taxon>
    </lineage>
</organism>
<feature type="compositionally biased region" description="Acidic residues" evidence="1">
    <location>
        <begin position="23"/>
        <end position="34"/>
    </location>
</feature>
<sequence length="668" mass="72814">MPLKKSKADDCWSLSLRGRCIDDDGSSDESDNDDAPSQPMPASEESRLLGELDLASRADAATYKPNPWSIARANAVTRTTRPSTAVPVKPHHPKNANANASVLEMLRQQARKPPTSECQPAGPPIIARKLPSTAVTLVPRLPPSHAVSCSEDEAHIPSDETLVDEIYQPHVLHKRAGDDLMRPLIASLDSGHNALSGTGPAVSASTGAQPGELIVRQASSRHAQVWGRLSPTVAPQHYDSVHIDAHPQTAHNAPQPIADIIEQTPQRPTVPLTVSPTRKQEWRSPSLGYVDQPHSLLSVSAGPPKREHSPVPSEFDHRSNTVLALPRPTLNHFAFHVTQGQPKRFISTEPPRFSATEDEPRSFSPTADTHTFYGQSDIRPKLLHSSSPPLSPASRKPSNTSAHPRKASPRRDAYHASRSPSAEWSTLPAKKKTRTGDGKQARGSWATTQKFKVPLRAGIGAAVTARWAREGVDAGTQDTSSRARTRTAPYRPPPPRSTPHDISLASTSRRGAEVRHGGQIKSTTHDDASQSSFKPMSIRRAAGPVTPLTSHIYNRPGGTGTPSSLVIEQNPRTADDDGRVDEVTASFDSSRLRGRYEVVYRRVAQRKRLSTEIWDILGLQSCGVVYPDAWKTQAKKNGLEETEFPRKPEIAIVVWEGLGEERHDAPVL</sequence>
<feature type="region of interest" description="Disordered" evidence="1">
    <location>
        <begin position="341"/>
        <end position="449"/>
    </location>
</feature>
<accession>A0AAD7TWB9</accession>
<protein>
    <submittedName>
        <fullName evidence="2">Uncharacterized protein</fullName>
    </submittedName>
</protein>
<feature type="compositionally biased region" description="Low complexity" evidence="1">
    <location>
        <begin position="383"/>
        <end position="398"/>
    </location>
</feature>
<feature type="region of interest" description="Disordered" evidence="1">
    <location>
        <begin position="17"/>
        <end position="53"/>
    </location>
</feature>
<gene>
    <name evidence="2" type="ORF">ONZ51_g5398</name>
</gene>
<feature type="region of interest" description="Disordered" evidence="1">
    <location>
        <begin position="470"/>
        <end position="533"/>
    </location>
</feature>
<keyword evidence="3" id="KW-1185">Reference proteome</keyword>
<feature type="compositionally biased region" description="Polar residues" evidence="1">
    <location>
        <begin position="264"/>
        <end position="277"/>
    </location>
</feature>
<feature type="compositionally biased region" description="Low complexity" evidence="1">
    <location>
        <begin position="479"/>
        <end position="489"/>
    </location>
</feature>
<evidence type="ECO:0000256" key="1">
    <source>
        <dbReference type="SAM" id="MobiDB-lite"/>
    </source>
</evidence>
<reference evidence="2" key="1">
    <citation type="submission" date="2022-11" db="EMBL/GenBank/DDBJ databases">
        <title>Genome Sequence of Cubamyces cubensis.</title>
        <authorList>
            <person name="Buettner E."/>
        </authorList>
    </citation>
    <scope>NUCLEOTIDE SEQUENCE</scope>
    <source>
        <strain evidence="2">MPL-01</strain>
    </source>
</reference>
<feature type="compositionally biased region" description="Basic and acidic residues" evidence="1">
    <location>
        <begin position="304"/>
        <end position="317"/>
    </location>
</feature>
<feature type="region of interest" description="Disordered" evidence="1">
    <location>
        <begin position="264"/>
        <end position="317"/>
    </location>
</feature>
<evidence type="ECO:0000313" key="2">
    <source>
        <dbReference type="EMBL" id="KAJ8482376.1"/>
    </source>
</evidence>
<feature type="compositionally biased region" description="Basic and acidic residues" evidence="1">
    <location>
        <begin position="44"/>
        <end position="53"/>
    </location>
</feature>
<dbReference type="Proteomes" id="UP001215151">
    <property type="component" value="Unassembled WGS sequence"/>
</dbReference>
<evidence type="ECO:0000313" key="3">
    <source>
        <dbReference type="Proteomes" id="UP001215151"/>
    </source>
</evidence>
<dbReference type="EMBL" id="JAPEVG010000116">
    <property type="protein sequence ID" value="KAJ8482376.1"/>
    <property type="molecule type" value="Genomic_DNA"/>
</dbReference>
<dbReference type="AlphaFoldDB" id="A0AAD7TWB9"/>
<comment type="caution">
    <text evidence="2">The sequence shown here is derived from an EMBL/GenBank/DDBJ whole genome shotgun (WGS) entry which is preliminary data.</text>
</comment>